<evidence type="ECO:0000256" key="1">
    <source>
        <dbReference type="SAM" id="MobiDB-lite"/>
    </source>
</evidence>
<organism evidence="2 3">
    <name type="scientific">Agromyces protaetiae</name>
    <dbReference type="NCBI Taxonomy" id="2509455"/>
    <lineage>
        <taxon>Bacteria</taxon>
        <taxon>Bacillati</taxon>
        <taxon>Actinomycetota</taxon>
        <taxon>Actinomycetes</taxon>
        <taxon>Micrococcales</taxon>
        <taxon>Microbacteriaceae</taxon>
        <taxon>Agromyces</taxon>
    </lineage>
</organism>
<gene>
    <name evidence="2" type="ORF">ET445_14610</name>
</gene>
<evidence type="ECO:0000313" key="3">
    <source>
        <dbReference type="Proteomes" id="UP000291259"/>
    </source>
</evidence>
<dbReference type="OrthoDB" id="5054050at2"/>
<dbReference type="AlphaFoldDB" id="A0A4P6FK66"/>
<dbReference type="Proteomes" id="UP000291259">
    <property type="component" value="Chromosome"/>
</dbReference>
<feature type="region of interest" description="Disordered" evidence="1">
    <location>
        <begin position="1"/>
        <end position="30"/>
    </location>
</feature>
<evidence type="ECO:0000313" key="2">
    <source>
        <dbReference type="EMBL" id="QAY74377.1"/>
    </source>
</evidence>
<dbReference type="RefSeq" id="WP_129191922.1">
    <property type="nucleotide sequence ID" value="NZ_CP035491.1"/>
</dbReference>
<proteinExistence type="predicted"/>
<dbReference type="KEGG" id="agf:ET445_14610"/>
<reference evidence="2 3" key="1">
    <citation type="submission" date="2019-01" db="EMBL/GenBank/DDBJ databases">
        <title>Genome sequencing of strain FW100M-8.</title>
        <authorList>
            <person name="Heo J."/>
            <person name="Kim S.-J."/>
            <person name="Kim J.-S."/>
            <person name="Hong S.-B."/>
            <person name="Kwon S.-W."/>
        </authorList>
    </citation>
    <scope>NUCLEOTIDE SEQUENCE [LARGE SCALE GENOMIC DNA]</scope>
    <source>
        <strain evidence="2 3">FW100M-8</strain>
    </source>
</reference>
<sequence length="271" mass="29689">MPELPSPVEPVTSTAPEPTRRPPNRGTVRAERLRLPGIVLGAGDRGRFELVPLPASEREAYAGTYAYTVRAPADAPSSDDSPSYLAQRASELFSTPAADPDDFVPTATWAFAAFRLDAPLPHLVLDARAGNGFFRSNLPSVPLKDQRLTLEGDFRKHFRLYAPIGYDTDARYVLTPDVMARLIDEAAGIDVEIVEDWILFYRRGAFRATGLADAFDRLAAIAADVRARCARYRDPRVPVNSRLILATDGPSKAVIADEGRRLEMALPLTGL</sequence>
<dbReference type="EMBL" id="CP035491">
    <property type="protein sequence ID" value="QAY74377.1"/>
    <property type="molecule type" value="Genomic_DNA"/>
</dbReference>
<protein>
    <submittedName>
        <fullName evidence="2">Uncharacterized protein</fullName>
    </submittedName>
</protein>
<name>A0A4P6FK66_9MICO</name>
<accession>A0A4P6FK66</accession>
<keyword evidence="3" id="KW-1185">Reference proteome</keyword>